<evidence type="ECO:0000313" key="2">
    <source>
        <dbReference type="Proteomes" id="UP001519460"/>
    </source>
</evidence>
<protein>
    <submittedName>
        <fullName evidence="1">Uncharacterized protein</fullName>
    </submittedName>
</protein>
<accession>A0ABD0KXB3</accession>
<dbReference type="Proteomes" id="UP001519460">
    <property type="component" value="Unassembled WGS sequence"/>
</dbReference>
<gene>
    <name evidence="1" type="ORF">BaRGS_00017222</name>
</gene>
<proteinExistence type="predicted"/>
<dbReference type="AlphaFoldDB" id="A0ABD0KXB3"/>
<feature type="non-terminal residue" evidence="1">
    <location>
        <position position="1"/>
    </location>
</feature>
<reference evidence="1 2" key="1">
    <citation type="journal article" date="2023" name="Sci. Data">
        <title>Genome assembly of the Korean intertidal mud-creeper Batillaria attramentaria.</title>
        <authorList>
            <person name="Patra A.K."/>
            <person name="Ho P.T."/>
            <person name="Jun S."/>
            <person name="Lee S.J."/>
            <person name="Kim Y."/>
            <person name="Won Y.J."/>
        </authorList>
    </citation>
    <scope>NUCLEOTIDE SEQUENCE [LARGE SCALE GENOMIC DNA]</scope>
    <source>
        <strain evidence="1">Wonlab-2016</strain>
    </source>
</reference>
<keyword evidence="2" id="KW-1185">Reference proteome</keyword>
<organism evidence="1 2">
    <name type="scientific">Batillaria attramentaria</name>
    <dbReference type="NCBI Taxonomy" id="370345"/>
    <lineage>
        <taxon>Eukaryota</taxon>
        <taxon>Metazoa</taxon>
        <taxon>Spiralia</taxon>
        <taxon>Lophotrochozoa</taxon>
        <taxon>Mollusca</taxon>
        <taxon>Gastropoda</taxon>
        <taxon>Caenogastropoda</taxon>
        <taxon>Sorbeoconcha</taxon>
        <taxon>Cerithioidea</taxon>
        <taxon>Batillariidae</taxon>
        <taxon>Batillaria</taxon>
    </lineage>
</organism>
<evidence type="ECO:0000313" key="1">
    <source>
        <dbReference type="EMBL" id="KAK7491583.1"/>
    </source>
</evidence>
<name>A0ABD0KXB3_9CAEN</name>
<dbReference type="EMBL" id="JACVVK020000113">
    <property type="protein sequence ID" value="KAK7491583.1"/>
    <property type="molecule type" value="Genomic_DNA"/>
</dbReference>
<comment type="caution">
    <text evidence="1">The sequence shown here is derived from an EMBL/GenBank/DDBJ whole genome shotgun (WGS) entry which is preliminary data.</text>
</comment>
<sequence length="67" mass="7568">ESRKLMAGRLSDLKHLSEVETFHGKTNTFTTDILQSAGKHMHGSTPIHPRDRHIAMLHVFWMAMNGG</sequence>